<reference evidence="2" key="2">
    <citation type="submission" date="2022-01" db="EMBL/GenBank/DDBJ databases">
        <authorList>
            <person name="Hirooka S."/>
            <person name="Miyagishima S.Y."/>
        </authorList>
    </citation>
    <scope>NUCLEOTIDE SEQUENCE</scope>
    <source>
        <strain evidence="2">NBRC 102759</strain>
    </source>
</reference>
<organism evidence="2 4">
    <name type="scientific">Galdieria partita</name>
    <dbReference type="NCBI Taxonomy" id="83374"/>
    <lineage>
        <taxon>Eukaryota</taxon>
        <taxon>Rhodophyta</taxon>
        <taxon>Bangiophyceae</taxon>
        <taxon>Galdieriales</taxon>
        <taxon>Galdieriaceae</taxon>
        <taxon>Galdieria</taxon>
    </lineage>
</organism>
<keyword evidence="4" id="KW-1185">Reference proteome</keyword>
<accession>A0A9C7PU59</accession>
<feature type="domain" description="5'-3' DNA helicase ZGRF1-like N-terminal" evidence="1">
    <location>
        <begin position="3"/>
        <end position="80"/>
    </location>
</feature>
<dbReference type="GO" id="GO:0005634">
    <property type="term" value="C:nucleus"/>
    <property type="evidence" value="ECO:0007669"/>
    <property type="project" value="TreeGrafter"/>
</dbReference>
<dbReference type="Proteomes" id="UP001061958">
    <property type="component" value="Unassembled WGS sequence"/>
</dbReference>
<gene>
    <name evidence="2" type="ORF">GpartN1_g2326.t1</name>
    <name evidence="3" type="ORF">GpartN1_g2820.t1</name>
</gene>
<dbReference type="Pfam" id="PF10382">
    <property type="entry name" value="ZGRF1-like_N"/>
    <property type="match status" value="1"/>
</dbReference>
<dbReference type="InterPro" id="IPR018838">
    <property type="entry name" value="ZGRF1-like_N"/>
</dbReference>
<evidence type="ECO:0000259" key="1">
    <source>
        <dbReference type="Pfam" id="PF10382"/>
    </source>
</evidence>
<dbReference type="PANTHER" id="PTHR28535:SF1">
    <property type="entry name" value="PROTEIN ZGRF1"/>
    <property type="match status" value="1"/>
</dbReference>
<evidence type="ECO:0000313" key="3">
    <source>
        <dbReference type="EMBL" id="GJQ11029.1"/>
    </source>
</evidence>
<dbReference type="OrthoDB" id="9021at2759"/>
<evidence type="ECO:0000313" key="2">
    <source>
        <dbReference type="EMBL" id="GJQ10535.1"/>
    </source>
</evidence>
<sequence>MTSFEALYTKQKTQKHKKWKDGSLQVEYKERTTPCKTRVRLFDEDGLLLLTATLNSKSIVPGDNLEIEQYLVQILEPNDTEVFPSQQHKELEDADIILEAEQNHCKKRKRISTDIRFEPPNSALVVIDNDIKTQVNYSGRTVDEIIRLLSE</sequence>
<protein>
    <recommendedName>
        <fullName evidence="1">5'-3' DNA helicase ZGRF1-like N-terminal domain-containing protein</fullName>
    </recommendedName>
</protein>
<dbReference type="InterPro" id="IPR052800">
    <property type="entry name" value="DNA_Repair_Helicase_ZGRF1"/>
</dbReference>
<dbReference type="AlphaFoldDB" id="A0A9C7PU59"/>
<reference evidence="2" key="1">
    <citation type="journal article" date="2022" name="Proc. Natl. Acad. Sci. U.S.A.">
        <title>Life cycle and functional genomics of the unicellular red alga Galdieria for elucidating algal and plant evolution and industrial use.</title>
        <authorList>
            <person name="Hirooka S."/>
            <person name="Itabashi T."/>
            <person name="Ichinose T.M."/>
            <person name="Onuma R."/>
            <person name="Fujiwara T."/>
            <person name="Yamashita S."/>
            <person name="Jong L.W."/>
            <person name="Tomita R."/>
            <person name="Iwane A.H."/>
            <person name="Miyagishima S.Y."/>
        </authorList>
    </citation>
    <scope>NUCLEOTIDE SEQUENCE</scope>
    <source>
        <strain evidence="2">NBRC 102759</strain>
    </source>
</reference>
<dbReference type="GO" id="GO:0006302">
    <property type="term" value="P:double-strand break repair"/>
    <property type="evidence" value="ECO:0007669"/>
    <property type="project" value="TreeGrafter"/>
</dbReference>
<dbReference type="GO" id="GO:0035861">
    <property type="term" value="C:site of double-strand break"/>
    <property type="evidence" value="ECO:0007669"/>
    <property type="project" value="TreeGrafter"/>
</dbReference>
<comment type="caution">
    <text evidence="2">The sequence shown here is derived from an EMBL/GenBank/DDBJ whole genome shotgun (WGS) entry which is preliminary data.</text>
</comment>
<proteinExistence type="predicted"/>
<evidence type="ECO:0000313" key="4">
    <source>
        <dbReference type="Proteomes" id="UP001061958"/>
    </source>
</evidence>
<dbReference type="PANTHER" id="PTHR28535">
    <property type="entry name" value="ZINC FINGER GRF-TYPE CONTAINING 1"/>
    <property type="match status" value="1"/>
</dbReference>
<name>A0A9C7PU59_9RHOD</name>
<dbReference type="EMBL" id="BQMJ01000020">
    <property type="protein sequence ID" value="GJQ11029.1"/>
    <property type="molecule type" value="Genomic_DNA"/>
</dbReference>
<dbReference type="EMBL" id="BQMJ01000016">
    <property type="protein sequence ID" value="GJQ10535.1"/>
    <property type="molecule type" value="Genomic_DNA"/>
</dbReference>